<dbReference type="PANTHER" id="PTHR24346">
    <property type="entry name" value="MAP/MICROTUBULE AFFINITY-REGULATING KINASE"/>
    <property type="match status" value="1"/>
</dbReference>
<evidence type="ECO:0000313" key="6">
    <source>
        <dbReference type="RefSeq" id="XP_022254820.1"/>
    </source>
</evidence>
<feature type="region of interest" description="Disordered" evidence="3">
    <location>
        <begin position="540"/>
        <end position="564"/>
    </location>
</feature>
<feature type="compositionally biased region" description="Basic and acidic residues" evidence="3">
    <location>
        <begin position="418"/>
        <end position="427"/>
    </location>
</feature>
<feature type="compositionally biased region" description="Basic and acidic residues" evidence="3">
    <location>
        <begin position="400"/>
        <end position="409"/>
    </location>
</feature>
<dbReference type="InterPro" id="IPR008271">
    <property type="entry name" value="Ser/Thr_kinase_AS"/>
</dbReference>
<feature type="compositionally biased region" description="Polar residues" evidence="3">
    <location>
        <begin position="1292"/>
        <end position="1316"/>
    </location>
</feature>
<feature type="region of interest" description="Disordered" evidence="3">
    <location>
        <begin position="1369"/>
        <end position="1393"/>
    </location>
</feature>
<dbReference type="PROSITE" id="PS00108">
    <property type="entry name" value="PROTEIN_KINASE_ST"/>
    <property type="match status" value="1"/>
</dbReference>
<proteinExistence type="predicted"/>
<feature type="compositionally biased region" description="Basic and acidic residues" evidence="3">
    <location>
        <begin position="376"/>
        <end position="392"/>
    </location>
</feature>
<feature type="region of interest" description="Disordered" evidence="3">
    <location>
        <begin position="1518"/>
        <end position="1563"/>
    </location>
</feature>
<feature type="compositionally biased region" description="Polar residues" evidence="3">
    <location>
        <begin position="1267"/>
        <end position="1280"/>
    </location>
</feature>
<dbReference type="Gene3D" id="1.10.510.10">
    <property type="entry name" value="Transferase(Phosphotransferase) domain 1"/>
    <property type="match status" value="1"/>
</dbReference>
<organism evidence="5 6">
    <name type="scientific">Limulus polyphemus</name>
    <name type="common">Atlantic horseshoe crab</name>
    <dbReference type="NCBI Taxonomy" id="6850"/>
    <lineage>
        <taxon>Eukaryota</taxon>
        <taxon>Metazoa</taxon>
        <taxon>Ecdysozoa</taxon>
        <taxon>Arthropoda</taxon>
        <taxon>Chelicerata</taxon>
        <taxon>Merostomata</taxon>
        <taxon>Xiphosura</taxon>
        <taxon>Limulidae</taxon>
        <taxon>Limulus</taxon>
    </lineage>
</organism>
<feature type="non-terminal residue" evidence="6">
    <location>
        <position position="1"/>
    </location>
</feature>
<name>A0ABM1TG14_LIMPO</name>
<feature type="compositionally biased region" description="Polar residues" evidence="3">
    <location>
        <begin position="1116"/>
        <end position="1127"/>
    </location>
</feature>
<keyword evidence="5" id="KW-1185">Reference proteome</keyword>
<feature type="region of interest" description="Disordered" evidence="3">
    <location>
        <begin position="1431"/>
        <end position="1469"/>
    </location>
</feature>
<dbReference type="SMART" id="SM00220">
    <property type="entry name" value="S_TKc"/>
    <property type="match status" value="1"/>
</dbReference>
<dbReference type="RefSeq" id="XP_022254820.1">
    <property type="nucleotide sequence ID" value="XM_022399112.1"/>
</dbReference>
<gene>
    <name evidence="6" type="primary">LOC106470502</name>
</gene>
<evidence type="ECO:0000259" key="4">
    <source>
        <dbReference type="PROSITE" id="PS50011"/>
    </source>
</evidence>
<reference evidence="6" key="1">
    <citation type="submission" date="2025-08" db="UniProtKB">
        <authorList>
            <consortium name="RefSeq"/>
        </authorList>
    </citation>
    <scope>IDENTIFICATION</scope>
    <source>
        <tissue evidence="6">Muscle</tissue>
    </source>
</reference>
<dbReference type="Pfam" id="PF00069">
    <property type="entry name" value="Pkinase"/>
    <property type="match status" value="1"/>
</dbReference>
<feature type="region of interest" description="Disordered" evidence="3">
    <location>
        <begin position="588"/>
        <end position="687"/>
    </location>
</feature>
<evidence type="ECO:0000256" key="1">
    <source>
        <dbReference type="ARBA" id="ARBA00022741"/>
    </source>
</evidence>
<evidence type="ECO:0000313" key="5">
    <source>
        <dbReference type="Proteomes" id="UP000694941"/>
    </source>
</evidence>
<feature type="compositionally biased region" description="Basic and acidic residues" evidence="3">
    <location>
        <begin position="1144"/>
        <end position="1156"/>
    </location>
</feature>
<feature type="region of interest" description="Disordered" evidence="3">
    <location>
        <begin position="1108"/>
        <end position="1173"/>
    </location>
</feature>
<feature type="compositionally biased region" description="Polar residues" evidence="3">
    <location>
        <begin position="1378"/>
        <end position="1387"/>
    </location>
</feature>
<dbReference type="InterPro" id="IPR011009">
    <property type="entry name" value="Kinase-like_dom_sf"/>
</dbReference>
<dbReference type="InterPro" id="IPR000719">
    <property type="entry name" value="Prot_kinase_dom"/>
</dbReference>
<feature type="compositionally biased region" description="Polar residues" evidence="3">
    <location>
        <begin position="659"/>
        <end position="687"/>
    </location>
</feature>
<dbReference type="Proteomes" id="UP000694941">
    <property type="component" value="Unplaced"/>
</dbReference>
<feature type="domain" description="Protein kinase" evidence="4">
    <location>
        <begin position="1"/>
        <end position="302"/>
    </location>
</feature>
<dbReference type="PROSITE" id="PS50011">
    <property type="entry name" value="PROTEIN_KINASE_DOM"/>
    <property type="match status" value="1"/>
</dbReference>
<dbReference type="PANTHER" id="PTHR24346:SF93">
    <property type="entry name" value="NUAK FAMILY SNF1-LIKE KINASE 1"/>
    <property type="match status" value="1"/>
</dbReference>
<evidence type="ECO:0000256" key="3">
    <source>
        <dbReference type="SAM" id="MobiDB-lite"/>
    </source>
</evidence>
<protein>
    <submittedName>
        <fullName evidence="6">Uncharacterized protein LOC106470502</fullName>
    </submittedName>
</protein>
<feature type="region of interest" description="Disordered" evidence="3">
    <location>
        <begin position="298"/>
        <end position="442"/>
    </location>
</feature>
<feature type="compositionally biased region" description="Basic and acidic residues" evidence="3">
    <location>
        <begin position="553"/>
        <end position="564"/>
    </location>
</feature>
<feature type="compositionally biased region" description="Basic and acidic residues" evidence="3">
    <location>
        <begin position="321"/>
        <end position="352"/>
    </location>
</feature>
<keyword evidence="1" id="KW-0547">Nucleotide-binding</keyword>
<feature type="region of interest" description="Disordered" evidence="3">
    <location>
        <begin position="240"/>
        <end position="269"/>
    </location>
</feature>
<dbReference type="SUPFAM" id="SSF56112">
    <property type="entry name" value="Protein kinase-like (PK-like)"/>
    <property type="match status" value="1"/>
</dbReference>
<accession>A0ABM1TG14</accession>
<keyword evidence="2" id="KW-0067">ATP-binding</keyword>
<feature type="region of interest" description="Disordered" evidence="3">
    <location>
        <begin position="1258"/>
        <end position="1319"/>
    </location>
</feature>
<feature type="region of interest" description="Disordered" evidence="3">
    <location>
        <begin position="864"/>
        <end position="888"/>
    </location>
</feature>
<dbReference type="GeneID" id="106470502"/>
<sequence length="1768" mass="198987">VAIKTIKKSKIENEQDLVRIRREIQIMSSVQHPHIIHIYEVFENKEKIVLVMQYASGGELYDYLSEKKVLSDNEARRLFRQVATAVYYCHKSKICHRDLKLENILLDEKGNAKIADFGLSNVYDDRHLLNTFCGSPLYASPEIVKGIPYYGPEVKQLLFLFTEASELIRRLLTVDPAKRATIIDICTDTWVNFGYDLSLLQVSEDMANLAPVRIDLLLALVPVSPPPACAVMEEQPLHRSIGTKKEPSQSKHQTGKYVDGETTDSAGADDQLLTSSILDSESVEKSFDGSLARISSLAHQAKKPRKSVSVAQTVPEVGSPETKEKIKFSVEEKQIENDNVIKKESKDRDTFVTHEQGSTCIEKRSHEENVNSQSDQKSKASEVSKKESRLDPVDSEENDDRIYNKKQNLDEVSENELTTEKNKEKISKFFNQSKDPEGTKVLRKPGKITIPKTFETPEAKPSVFSPIQKDLEAKILGNQTGKERNLASGKSSGVTNTNKLQFELTLNPEPIVATRNKQEETKEFSMQKKSPIQIIDEVTEDFKNDTSVPQLITEKKNETKQNLDTDETKKIAARGILKKNIAKAKLIERKLSHQGSSEVGSEPSTPSTPGSVESPESGKSNSFFKTPRPYSRENSEQSSQSNAEIKLNLKEGLHKKSQIKFSSQSPRSAAFTSSDENNSVWEESQSANKHHLVKVAQSHSDHGQLSPSIEKEMSNWRKAVEATIIKLSPEVVSENDHATLTRCAGQSSVRRNSGGLAPIKRSYRKFTFNKDGSCITETGKVYTTAEADGSWTKVEEKTRITKNPSPIENDFERIERLQLREDSDVRKSYSQSSSESNDIVDDIFDSWTGENIISKFMKMKNTLGKTTKDPFPHRERRRGSFQQMSKKTEKRLDEFINRELRSENSTDREFSDLEDDFDVHFDDSHPFMYGSQRLWQLLHSVNQYMGDSVGSDRSPSHFTSVTHSLGHNSQGLWGRDHFSQKSQPGRTFSSMIRSLSRERPQSSRETVLKFDLEPIKHQPPVNVSEPTSPRSRYDTWKFKDGYSSANENICHRDSGVESCDGYESEVLTKTLKPSRILEDDFGLDRVSLYGTVRPRTYQQYIKSFTKNLPKPKSKNSFKPTSPTTGQDMIQKIGCDSPQEAGMPENERKRVEQRLHMSDNNSVRSPVGGASDNDRRYIRSLSKDSSASNSASIYGTIRPRGFIRYNRSKSDKAVDPDELFDGVSLGQNKRSESIQSLDLMSRNVSGRASRSLFKTVSEIEVNDEQKSQNKTGQGTSKSEYLTDNGRPPVGNPQLRSSGNLYYTKSLSSNPHETGSNKQDAEQIETAIPARGQGRPVFRMRFSFNRSNPKDHAFVSSHQEDHTEPLGSIWQQQHAEEQSSAHQMHSDTSCDAPGSVRISQKTQENRGETTQHASKSIKHITVEVEDSRIVKSSDGWTRATPSDGRVRTSSLGNLERDSNQEPGSSSPSVFQRGKDLIINPAPKPNACCTDYCMKTNLLTQSDIWTDCGVSPKHLADKLTNMRVDSKRKTSNTSENEANSDGTLTPDSLDGVLTEESHDEGISSCTRKGSVSERIYRKKFPNRESVCKKYSTSLDKSCDRNDIMDEIGRSERNGLWPSSLKTNAFETDTSQDTSGKHFYPNKDSITKESQPCNDKFLTEKFDVPYSRTSVNTSELFSSQNACFSKQAYFRHQAFPQLLSEANTFLCDSPNIRLSNDRSSSRTLLFDELVASTKDTQGGTVSSLMSDLDRPHELLRRAFSICESLTNDKRYS</sequence>
<evidence type="ECO:0000256" key="2">
    <source>
        <dbReference type="ARBA" id="ARBA00022840"/>
    </source>
</evidence>
<feature type="compositionally biased region" description="Polar residues" evidence="3">
    <location>
        <begin position="1458"/>
        <end position="1467"/>
    </location>
</feature>
<feature type="compositionally biased region" description="Low complexity" evidence="3">
    <location>
        <begin position="595"/>
        <end position="618"/>
    </location>
</feature>
<feature type="compositionally biased region" description="Polar residues" evidence="3">
    <location>
        <begin position="1528"/>
        <end position="1543"/>
    </location>
</feature>